<comment type="cofactor">
    <cofactor evidence="1">
        <name>FAD</name>
        <dbReference type="ChEBI" id="CHEBI:57692"/>
    </cofactor>
</comment>
<accession>A0A9P7YHV1</accession>
<dbReference type="Proteomes" id="UP000824998">
    <property type="component" value="Unassembled WGS sequence"/>
</dbReference>
<comment type="caution">
    <text evidence="7">The sequence shown here is derived from an EMBL/GenBank/DDBJ whole genome shotgun (WGS) entry which is preliminary data.</text>
</comment>
<dbReference type="PANTHER" id="PTHR10961:SF37">
    <property type="entry name" value="FAD DEPENDENT OXIDOREDUCTASE DOMAIN-CONTAINING PROTEIN"/>
    <property type="match status" value="1"/>
</dbReference>
<dbReference type="AlphaFoldDB" id="A0A9P7YHV1"/>
<keyword evidence="5" id="KW-0560">Oxidoreductase</keyword>
<dbReference type="EMBL" id="MU251486">
    <property type="protein sequence ID" value="KAG9233797.1"/>
    <property type="molecule type" value="Genomic_DNA"/>
</dbReference>
<proteinExistence type="inferred from homology"/>
<dbReference type="InterPro" id="IPR045170">
    <property type="entry name" value="MTOX"/>
</dbReference>
<evidence type="ECO:0000313" key="7">
    <source>
        <dbReference type="EMBL" id="KAG9233797.1"/>
    </source>
</evidence>
<dbReference type="OrthoDB" id="2219495at2759"/>
<keyword evidence="3" id="KW-0285">Flavoprotein</keyword>
<dbReference type="SUPFAM" id="SSF51905">
    <property type="entry name" value="FAD/NAD(P)-binding domain"/>
    <property type="match status" value="1"/>
</dbReference>
<dbReference type="PANTHER" id="PTHR10961">
    <property type="entry name" value="PEROXISOMAL SARCOSINE OXIDASE"/>
    <property type="match status" value="1"/>
</dbReference>
<keyword evidence="4" id="KW-0274">FAD</keyword>
<dbReference type="InterPro" id="IPR006076">
    <property type="entry name" value="FAD-dep_OxRdtase"/>
</dbReference>
<reference evidence="7" key="1">
    <citation type="journal article" date="2021" name="IMA Fungus">
        <title>Genomic characterization of three marine fungi, including Emericellopsis atlantica sp. nov. with signatures of a generalist lifestyle and marine biomass degradation.</title>
        <authorList>
            <person name="Hagestad O.C."/>
            <person name="Hou L."/>
            <person name="Andersen J.H."/>
            <person name="Hansen E.H."/>
            <person name="Altermark B."/>
            <person name="Li C."/>
            <person name="Kuhnert E."/>
            <person name="Cox R.J."/>
            <person name="Crous P.W."/>
            <person name="Spatafora J.W."/>
            <person name="Lail K."/>
            <person name="Amirebrahimi M."/>
            <person name="Lipzen A."/>
            <person name="Pangilinan J."/>
            <person name="Andreopoulos W."/>
            <person name="Hayes R.D."/>
            <person name="Ng V."/>
            <person name="Grigoriev I.V."/>
            <person name="Jackson S.A."/>
            <person name="Sutton T.D.S."/>
            <person name="Dobson A.D.W."/>
            <person name="Rama T."/>
        </authorList>
    </citation>
    <scope>NUCLEOTIDE SEQUENCE</scope>
    <source>
        <strain evidence="7">TRa018bII</strain>
    </source>
</reference>
<protein>
    <submittedName>
        <fullName evidence="7">Sarcosine oxidase-like protein</fullName>
    </submittedName>
</protein>
<evidence type="ECO:0000256" key="2">
    <source>
        <dbReference type="ARBA" id="ARBA00010989"/>
    </source>
</evidence>
<sequence>MISSKQYSHIIVGSGAFGASTAYHLSKSHPQARIALVDRSPSFPSPLAASHDFNKIVRADYGNTFYCGLALEARVAWMSDPLYTPFYHQSGLVNIEDTGLGRRIIDSYVKHSDTPGALIISPEELKGRYNGLYNETNYNGVSEIYFNPVSRWAEATPAVNAVVEASRAYGVELLQGDVESLLFDEHEGCSGILLKDGRKIEAEKVILSTGASTAKLLAQSAPKRTSFQSGDRITAAAVVTGIIKLDSDQMSEFKDSPVLIHDMKGVMGQVLPPTLDGLLKFCVDVSFKNSVYHEPSSQTISSPPDTHDQDQHNIPNSLRFECQKVVQDIFGMKLVESHFDSLRIFWDGITPNQEFIISRHSRCANLYIATGGSFHGWKFLPIVGKYVTQLLDDKLSDSLQARWAWDRDQQGDAHEKIVPRRELADLL</sequence>
<dbReference type="Gene3D" id="3.30.9.10">
    <property type="entry name" value="D-Amino Acid Oxidase, subunit A, domain 2"/>
    <property type="match status" value="1"/>
</dbReference>
<comment type="similarity">
    <text evidence="2">Belongs to the MSOX/MTOX family.</text>
</comment>
<evidence type="ECO:0000256" key="4">
    <source>
        <dbReference type="ARBA" id="ARBA00022827"/>
    </source>
</evidence>
<dbReference type="GO" id="GO:0050660">
    <property type="term" value="F:flavin adenine dinucleotide binding"/>
    <property type="evidence" value="ECO:0007669"/>
    <property type="project" value="InterPro"/>
</dbReference>
<evidence type="ECO:0000256" key="1">
    <source>
        <dbReference type="ARBA" id="ARBA00001974"/>
    </source>
</evidence>
<gene>
    <name evidence="7" type="ORF">BJ875DRAFT_377871</name>
</gene>
<dbReference type="GO" id="GO:0008115">
    <property type="term" value="F:sarcosine oxidase activity"/>
    <property type="evidence" value="ECO:0007669"/>
    <property type="project" value="TreeGrafter"/>
</dbReference>
<dbReference type="GO" id="GO:0051698">
    <property type="term" value="F:saccharopine oxidase activity"/>
    <property type="evidence" value="ECO:0007669"/>
    <property type="project" value="TreeGrafter"/>
</dbReference>
<dbReference type="InterPro" id="IPR036188">
    <property type="entry name" value="FAD/NAD-bd_sf"/>
</dbReference>
<evidence type="ECO:0000313" key="8">
    <source>
        <dbReference type="Proteomes" id="UP000824998"/>
    </source>
</evidence>
<evidence type="ECO:0000259" key="6">
    <source>
        <dbReference type="Pfam" id="PF01266"/>
    </source>
</evidence>
<keyword evidence="8" id="KW-1185">Reference proteome</keyword>
<evidence type="ECO:0000256" key="5">
    <source>
        <dbReference type="ARBA" id="ARBA00023002"/>
    </source>
</evidence>
<dbReference type="Pfam" id="PF01266">
    <property type="entry name" value="DAO"/>
    <property type="match status" value="1"/>
</dbReference>
<evidence type="ECO:0000256" key="3">
    <source>
        <dbReference type="ARBA" id="ARBA00022630"/>
    </source>
</evidence>
<organism evidence="7 8">
    <name type="scientific">Amylocarpus encephaloides</name>
    <dbReference type="NCBI Taxonomy" id="45428"/>
    <lineage>
        <taxon>Eukaryota</taxon>
        <taxon>Fungi</taxon>
        <taxon>Dikarya</taxon>
        <taxon>Ascomycota</taxon>
        <taxon>Pezizomycotina</taxon>
        <taxon>Leotiomycetes</taxon>
        <taxon>Helotiales</taxon>
        <taxon>Helotiales incertae sedis</taxon>
        <taxon>Amylocarpus</taxon>
    </lineage>
</organism>
<dbReference type="Gene3D" id="3.50.50.60">
    <property type="entry name" value="FAD/NAD(P)-binding domain"/>
    <property type="match status" value="1"/>
</dbReference>
<name>A0A9P7YHV1_9HELO</name>
<feature type="domain" description="FAD dependent oxidoreductase" evidence="6">
    <location>
        <begin position="10"/>
        <end position="390"/>
    </location>
</feature>